<protein>
    <recommendedName>
        <fullName evidence="5">Ketoreductase domain-containing protein</fullName>
    </recommendedName>
</protein>
<gene>
    <name evidence="6" type="ORF">QBC41DRAFT_322292</name>
</gene>
<evidence type="ECO:0000256" key="2">
    <source>
        <dbReference type="ARBA" id="ARBA00022857"/>
    </source>
</evidence>
<evidence type="ECO:0000313" key="6">
    <source>
        <dbReference type="EMBL" id="KAK0668271.1"/>
    </source>
</evidence>
<feature type="domain" description="Ketoreductase" evidence="5">
    <location>
        <begin position="11"/>
        <end position="188"/>
    </location>
</feature>
<evidence type="ECO:0000256" key="1">
    <source>
        <dbReference type="ARBA" id="ARBA00006484"/>
    </source>
</evidence>
<proteinExistence type="inferred from homology"/>
<dbReference type="AlphaFoldDB" id="A0AA39ZCN6"/>
<name>A0AA39ZCN6_9PEZI</name>
<dbReference type="CDD" id="cd05374">
    <property type="entry name" value="17beta-HSD-like_SDR_c"/>
    <property type="match status" value="1"/>
</dbReference>
<keyword evidence="7" id="KW-1185">Reference proteome</keyword>
<comment type="similarity">
    <text evidence="1 4">Belongs to the short-chain dehydrogenases/reductases (SDR) family.</text>
</comment>
<sequence>MSATTTTSQTPVWLITGASSGFGLAVAKEALSRSHTVIATSRSTSSEGMLTLSSLGAITLPLDVTASEEVLSGIIAEAASLVPEGKITHVVNCAGYILEGAVEETTQEEVRKFFETNVLGSVNIARAVVGKLRETKGVLVQIGSLASWMGGGGFALYCSTKWAVSGLTEGLADELKPFGIRVCCVEPGYTRTPFLAEGGGHRVKAERVMERYDVLGFREGLNAYDGQQPGDVDRCAVAMVDVLTGTGMAEGKEIPVRLLLGSDCLKVVRDKCESTLKLVDEWEAVTKFADGQK</sequence>
<evidence type="ECO:0000259" key="5">
    <source>
        <dbReference type="SMART" id="SM00822"/>
    </source>
</evidence>
<dbReference type="InterPro" id="IPR057326">
    <property type="entry name" value="KR_dom"/>
</dbReference>
<dbReference type="Gene3D" id="3.40.50.720">
    <property type="entry name" value="NAD(P)-binding Rossmann-like Domain"/>
    <property type="match status" value="1"/>
</dbReference>
<keyword evidence="3" id="KW-0560">Oxidoreductase</keyword>
<organism evidence="6 7">
    <name type="scientific">Cercophora samala</name>
    <dbReference type="NCBI Taxonomy" id="330535"/>
    <lineage>
        <taxon>Eukaryota</taxon>
        <taxon>Fungi</taxon>
        <taxon>Dikarya</taxon>
        <taxon>Ascomycota</taxon>
        <taxon>Pezizomycotina</taxon>
        <taxon>Sordariomycetes</taxon>
        <taxon>Sordariomycetidae</taxon>
        <taxon>Sordariales</taxon>
        <taxon>Lasiosphaeriaceae</taxon>
        <taxon>Cercophora</taxon>
    </lineage>
</organism>
<keyword evidence="2" id="KW-0521">NADP</keyword>
<dbReference type="PANTHER" id="PTHR43976:SF16">
    <property type="entry name" value="SHORT-CHAIN DEHYDROGENASE_REDUCTASE FAMILY PROTEIN"/>
    <property type="match status" value="1"/>
</dbReference>
<dbReference type="Proteomes" id="UP001174997">
    <property type="component" value="Unassembled WGS sequence"/>
</dbReference>
<comment type="caution">
    <text evidence="6">The sequence shown here is derived from an EMBL/GenBank/DDBJ whole genome shotgun (WGS) entry which is preliminary data.</text>
</comment>
<reference evidence="6" key="1">
    <citation type="submission" date="2023-06" db="EMBL/GenBank/DDBJ databases">
        <title>Genome-scale phylogeny and comparative genomics of the fungal order Sordariales.</title>
        <authorList>
            <consortium name="Lawrence Berkeley National Laboratory"/>
            <person name="Hensen N."/>
            <person name="Bonometti L."/>
            <person name="Westerberg I."/>
            <person name="Brannstrom I.O."/>
            <person name="Guillou S."/>
            <person name="Cros-Aarteil S."/>
            <person name="Calhoun S."/>
            <person name="Haridas S."/>
            <person name="Kuo A."/>
            <person name="Mondo S."/>
            <person name="Pangilinan J."/>
            <person name="Riley R."/>
            <person name="Labutti K."/>
            <person name="Andreopoulos B."/>
            <person name="Lipzen A."/>
            <person name="Chen C."/>
            <person name="Yanf M."/>
            <person name="Daum C."/>
            <person name="Ng V."/>
            <person name="Clum A."/>
            <person name="Steindorff A."/>
            <person name="Ohm R."/>
            <person name="Martin F."/>
            <person name="Silar P."/>
            <person name="Natvig D."/>
            <person name="Lalanne C."/>
            <person name="Gautier V."/>
            <person name="Ament-Velasquez S.L."/>
            <person name="Kruys A."/>
            <person name="Hutchinson M.I."/>
            <person name="Powell A.J."/>
            <person name="Barry K."/>
            <person name="Miller A.N."/>
            <person name="Grigoriev I.V."/>
            <person name="Debuchy R."/>
            <person name="Gladieux P."/>
            <person name="Thoren M.H."/>
            <person name="Johannesson H."/>
        </authorList>
    </citation>
    <scope>NUCLEOTIDE SEQUENCE</scope>
    <source>
        <strain evidence="6">CBS 307.81</strain>
    </source>
</reference>
<evidence type="ECO:0000256" key="4">
    <source>
        <dbReference type="RuleBase" id="RU000363"/>
    </source>
</evidence>
<evidence type="ECO:0000256" key="3">
    <source>
        <dbReference type="ARBA" id="ARBA00023002"/>
    </source>
</evidence>
<dbReference type="InterPro" id="IPR002347">
    <property type="entry name" value="SDR_fam"/>
</dbReference>
<dbReference type="PROSITE" id="PS00061">
    <property type="entry name" value="ADH_SHORT"/>
    <property type="match status" value="1"/>
</dbReference>
<dbReference type="SMART" id="SM00822">
    <property type="entry name" value="PKS_KR"/>
    <property type="match status" value="1"/>
</dbReference>
<dbReference type="EMBL" id="JAULSY010000059">
    <property type="protein sequence ID" value="KAK0668271.1"/>
    <property type="molecule type" value="Genomic_DNA"/>
</dbReference>
<accession>A0AA39ZCN6</accession>
<dbReference type="PANTHER" id="PTHR43976">
    <property type="entry name" value="SHORT CHAIN DEHYDROGENASE"/>
    <property type="match status" value="1"/>
</dbReference>
<dbReference type="InterPro" id="IPR020904">
    <property type="entry name" value="Sc_DH/Rdtase_CS"/>
</dbReference>
<dbReference type="Pfam" id="PF00106">
    <property type="entry name" value="adh_short"/>
    <property type="match status" value="1"/>
</dbReference>
<dbReference type="InterPro" id="IPR036291">
    <property type="entry name" value="NAD(P)-bd_dom_sf"/>
</dbReference>
<dbReference type="PRINTS" id="PR00081">
    <property type="entry name" value="GDHRDH"/>
</dbReference>
<dbReference type="PRINTS" id="PR00080">
    <property type="entry name" value="SDRFAMILY"/>
</dbReference>
<dbReference type="GO" id="GO:0016491">
    <property type="term" value="F:oxidoreductase activity"/>
    <property type="evidence" value="ECO:0007669"/>
    <property type="project" value="UniProtKB-KW"/>
</dbReference>
<dbReference type="SUPFAM" id="SSF51735">
    <property type="entry name" value="NAD(P)-binding Rossmann-fold domains"/>
    <property type="match status" value="1"/>
</dbReference>
<evidence type="ECO:0000313" key="7">
    <source>
        <dbReference type="Proteomes" id="UP001174997"/>
    </source>
</evidence>
<dbReference type="InterPro" id="IPR051911">
    <property type="entry name" value="SDR_oxidoreductase"/>
</dbReference>